<comment type="subcellular location">
    <subcellularLocation>
        <location evidence="1">Membrane</location>
        <topology evidence="1">Multi-pass membrane protein</topology>
    </subcellularLocation>
</comment>
<accession>A0ABM0JQZ9</accession>
<evidence type="ECO:0000256" key="2">
    <source>
        <dbReference type="ARBA" id="ARBA00022692"/>
    </source>
</evidence>
<dbReference type="RefSeq" id="XP_005099489.3">
    <property type="nucleotide sequence ID" value="XM_005099432.3"/>
</dbReference>
<feature type="transmembrane region" description="Helical" evidence="5">
    <location>
        <begin position="121"/>
        <end position="142"/>
    </location>
</feature>
<keyword evidence="4 5" id="KW-0472">Membrane</keyword>
<proteinExistence type="predicted"/>
<dbReference type="SUPFAM" id="SSF90112">
    <property type="entry name" value="Neurotransmitter-gated ion-channel transmembrane pore"/>
    <property type="match status" value="1"/>
</dbReference>
<sequence>MVYITNSADENQVMLQHPPLLRVLHSGSVESHNTEFIKTSCRFDLSLFPFDTQHCDVMMVVMGGDVVIRPHVHFMLEHEPLYNFLSMPGEWSIEHKTVESKDTPGPVRFLALTLTLKRASLYYNLFLIAPLVVTSLVTPLVFWMPPGCGEKMSYLVALFLSNTVFFNFVGSILPRNVSEVPRLACFLSGTSVSCVVAMAATTLVLHRYQEEVDQLNVSSETGSNSLENKTVRPADGTTSTIKVLPVYKQEIDQLNVSFKGSNSVETVSLGSADCFVSTCSAEKRKQMKKEQDGLKCGEKEPKILEEAELETEDERRFRRRKNNTIVPEGKCLSRSKMVHYYACNDSWRLSAWALDKISFAIFCLINLSFYLWVFLNT</sequence>
<evidence type="ECO:0000313" key="9">
    <source>
        <dbReference type="RefSeq" id="XP_005099489.3"/>
    </source>
</evidence>
<evidence type="ECO:0000313" key="8">
    <source>
        <dbReference type="Proteomes" id="UP000694888"/>
    </source>
</evidence>
<dbReference type="InterPro" id="IPR036719">
    <property type="entry name" value="Neuro-gated_channel_TM_sf"/>
</dbReference>
<feature type="domain" description="Neurotransmitter-gated ion-channel ligand-binding" evidence="6">
    <location>
        <begin position="2"/>
        <end position="59"/>
    </location>
</feature>
<organism evidence="8 9">
    <name type="scientific">Aplysia californica</name>
    <name type="common">California sea hare</name>
    <dbReference type="NCBI Taxonomy" id="6500"/>
    <lineage>
        <taxon>Eukaryota</taxon>
        <taxon>Metazoa</taxon>
        <taxon>Spiralia</taxon>
        <taxon>Lophotrochozoa</taxon>
        <taxon>Mollusca</taxon>
        <taxon>Gastropoda</taxon>
        <taxon>Heterobranchia</taxon>
        <taxon>Euthyneura</taxon>
        <taxon>Tectipleura</taxon>
        <taxon>Aplysiida</taxon>
        <taxon>Aplysioidea</taxon>
        <taxon>Aplysiidae</taxon>
        <taxon>Aplysia</taxon>
    </lineage>
</organism>
<dbReference type="CDD" id="cd19051">
    <property type="entry name" value="LGIC_TM_cation"/>
    <property type="match status" value="1"/>
</dbReference>
<dbReference type="PANTHER" id="PTHR18945">
    <property type="entry name" value="NEUROTRANSMITTER GATED ION CHANNEL"/>
    <property type="match status" value="1"/>
</dbReference>
<feature type="transmembrane region" description="Helical" evidence="5">
    <location>
        <begin position="357"/>
        <end position="375"/>
    </location>
</feature>
<dbReference type="InterPro" id="IPR006202">
    <property type="entry name" value="Neur_chan_lig-bd"/>
</dbReference>
<dbReference type="Pfam" id="PF02932">
    <property type="entry name" value="Neur_chan_memb"/>
    <property type="match status" value="1"/>
</dbReference>
<dbReference type="Proteomes" id="UP000694888">
    <property type="component" value="Unplaced"/>
</dbReference>
<evidence type="ECO:0000259" key="6">
    <source>
        <dbReference type="Pfam" id="PF02931"/>
    </source>
</evidence>
<dbReference type="InterPro" id="IPR036734">
    <property type="entry name" value="Neur_chan_lig-bd_sf"/>
</dbReference>
<dbReference type="Pfam" id="PF02931">
    <property type="entry name" value="Neur_chan_LBD"/>
    <property type="match status" value="1"/>
</dbReference>
<keyword evidence="9" id="KW-0675">Receptor</keyword>
<evidence type="ECO:0000256" key="3">
    <source>
        <dbReference type="ARBA" id="ARBA00022989"/>
    </source>
</evidence>
<dbReference type="Gene3D" id="2.70.170.10">
    <property type="entry name" value="Neurotransmitter-gated ion-channel ligand-binding domain"/>
    <property type="match status" value="1"/>
</dbReference>
<dbReference type="GeneID" id="101850806"/>
<name>A0ABM0JQZ9_APLCA</name>
<dbReference type="PROSITE" id="PS00236">
    <property type="entry name" value="NEUROTR_ION_CHANNEL"/>
    <property type="match status" value="1"/>
</dbReference>
<dbReference type="Gene3D" id="1.20.58.390">
    <property type="entry name" value="Neurotransmitter-gated ion-channel transmembrane domain"/>
    <property type="match status" value="1"/>
</dbReference>
<dbReference type="InterPro" id="IPR018000">
    <property type="entry name" value="Neurotransmitter_ion_chnl_CS"/>
</dbReference>
<keyword evidence="8" id="KW-1185">Reference proteome</keyword>
<protein>
    <submittedName>
        <fullName evidence="9">Neuronal acetylcholine receptor subunit alpha-7</fullName>
    </submittedName>
</protein>
<evidence type="ECO:0000256" key="1">
    <source>
        <dbReference type="ARBA" id="ARBA00004141"/>
    </source>
</evidence>
<dbReference type="InterPro" id="IPR038050">
    <property type="entry name" value="Neuro_actylchol_rec"/>
</dbReference>
<feature type="transmembrane region" description="Helical" evidence="5">
    <location>
        <begin position="154"/>
        <end position="174"/>
    </location>
</feature>
<keyword evidence="3 5" id="KW-1133">Transmembrane helix</keyword>
<keyword evidence="2 5" id="KW-0812">Transmembrane</keyword>
<feature type="domain" description="Neurotransmitter-gated ion-channel transmembrane" evidence="7">
    <location>
        <begin position="127"/>
        <end position="374"/>
    </location>
</feature>
<dbReference type="InterPro" id="IPR006029">
    <property type="entry name" value="Neurotrans-gated_channel_TM"/>
</dbReference>
<feature type="transmembrane region" description="Helical" evidence="5">
    <location>
        <begin position="180"/>
        <end position="205"/>
    </location>
</feature>
<dbReference type="InterPro" id="IPR006201">
    <property type="entry name" value="Neur_channel"/>
</dbReference>
<reference evidence="9" key="1">
    <citation type="submission" date="2025-08" db="UniProtKB">
        <authorList>
            <consortium name="RefSeq"/>
        </authorList>
    </citation>
    <scope>IDENTIFICATION</scope>
</reference>
<evidence type="ECO:0000256" key="4">
    <source>
        <dbReference type="ARBA" id="ARBA00023136"/>
    </source>
</evidence>
<evidence type="ECO:0000259" key="7">
    <source>
        <dbReference type="Pfam" id="PF02932"/>
    </source>
</evidence>
<gene>
    <name evidence="9" type="primary">LOC101850806</name>
</gene>
<dbReference type="SUPFAM" id="SSF63712">
    <property type="entry name" value="Nicotinic receptor ligand binding domain-like"/>
    <property type="match status" value="1"/>
</dbReference>
<evidence type="ECO:0000256" key="5">
    <source>
        <dbReference type="SAM" id="Phobius"/>
    </source>
</evidence>